<evidence type="ECO:0000313" key="3">
    <source>
        <dbReference type="Proteomes" id="UP000658225"/>
    </source>
</evidence>
<protein>
    <recommendedName>
        <fullName evidence="4">Integrase</fullName>
    </recommendedName>
</protein>
<dbReference type="Gene3D" id="1.10.443.10">
    <property type="entry name" value="Intergrase catalytic core"/>
    <property type="match status" value="1"/>
</dbReference>
<reference evidence="2" key="1">
    <citation type="submission" date="2020-10" db="EMBL/GenBank/DDBJ databases">
        <title>Genomic Encyclopedia of Type Strains, Phase IV (KMG-IV): sequencing the most valuable type-strain genomes for metagenomic binning, comparative biology and taxonomic classification.</title>
        <authorList>
            <person name="Goeker M."/>
        </authorList>
    </citation>
    <scope>NUCLEOTIDE SEQUENCE</scope>
    <source>
        <strain evidence="2">DSM 13886</strain>
    </source>
</reference>
<evidence type="ECO:0000256" key="1">
    <source>
        <dbReference type="ARBA" id="ARBA00023172"/>
    </source>
</evidence>
<evidence type="ECO:0000313" key="2">
    <source>
        <dbReference type="EMBL" id="MBE1556868.1"/>
    </source>
</evidence>
<dbReference type="GO" id="GO:0006310">
    <property type="term" value="P:DNA recombination"/>
    <property type="evidence" value="ECO:0007669"/>
    <property type="project" value="UniProtKB-KW"/>
</dbReference>
<gene>
    <name evidence="2" type="ORF">H4683_003994</name>
</gene>
<evidence type="ECO:0008006" key="4">
    <source>
        <dbReference type="Google" id="ProtNLM"/>
    </source>
</evidence>
<dbReference type="Proteomes" id="UP000658225">
    <property type="component" value="Unassembled WGS sequence"/>
</dbReference>
<dbReference type="InterPro" id="IPR013762">
    <property type="entry name" value="Integrase-like_cat_sf"/>
</dbReference>
<accession>A0A927MLM1</accession>
<dbReference type="EMBL" id="JADBEL010000039">
    <property type="protein sequence ID" value="MBE1556868.1"/>
    <property type="molecule type" value="Genomic_DNA"/>
</dbReference>
<keyword evidence="3" id="KW-1185">Reference proteome</keyword>
<dbReference type="AlphaFoldDB" id="A0A927MLM1"/>
<dbReference type="GO" id="GO:0003677">
    <property type="term" value="F:DNA binding"/>
    <property type="evidence" value="ECO:0007669"/>
    <property type="project" value="InterPro"/>
</dbReference>
<dbReference type="GO" id="GO:0015074">
    <property type="term" value="P:DNA integration"/>
    <property type="evidence" value="ECO:0007669"/>
    <property type="project" value="InterPro"/>
</dbReference>
<proteinExistence type="predicted"/>
<comment type="caution">
    <text evidence="2">The sequence shown here is derived from an EMBL/GenBank/DDBJ whole genome shotgun (WGS) entry which is preliminary data.</text>
</comment>
<keyword evidence="1" id="KW-0233">DNA recombination</keyword>
<sequence length="577" mass="67799">MFKENLSELIDLDELSEEKFNLEESVIKANAILNIIREEDPIFNGEFEDDIWCFENHLHKTNIIFNFMEMKNTHRFRDYWNSTSVILIKCWVVELLESYYPAVVNRKLAVLLKVIEQTEFFNPNKSNLFVESLRNFSPAVQNCLENMDKQDKTREELLYELKKERSGLSPVIEMIKVTLSFLTFSELKSFEIYHKPLMSIRKGIPNEAFARQLPSGKDVLKFDYCINKYFKFGIRNPSNLLFAPILLWWKITNIIPMRISEFCLIERLCITAKYGSYYIALPRKKQPAAKRKVQVIDTLEITKDIFDLIEEYIELTNQYGETETLISYRAYLALRERKHMPLPSGNINYYVRYNFHNLLMHFYKEVVYGKFEITVIREVRPNDTRHFAFCSLLMQGISPIEIARLGGHSTIEAQYHYSNHTEYFIDIEVKKLIDGFFRQDGKLSGAFEGHEISFEDIERNSFRLPSNNTRLPMEIGYCTDELQRCESEECMLCRHWWIHPLELVDSKSEIEGKITKRKQKIIEMGNFLKNINENFKATMVSDVDPGVFTALETKAASVQEHLVEIARLTMLIGGDFD</sequence>
<dbReference type="RefSeq" id="WP_192600476.1">
    <property type="nucleotide sequence ID" value="NZ_JADBEL010000039.1"/>
</dbReference>
<dbReference type="SUPFAM" id="SSF56349">
    <property type="entry name" value="DNA breaking-rejoining enzymes"/>
    <property type="match status" value="1"/>
</dbReference>
<name>A0A927MLM1_9BACL</name>
<organism evidence="2 3">
    <name type="scientific">Sporosarcina limicola</name>
    <dbReference type="NCBI Taxonomy" id="34101"/>
    <lineage>
        <taxon>Bacteria</taxon>
        <taxon>Bacillati</taxon>
        <taxon>Bacillota</taxon>
        <taxon>Bacilli</taxon>
        <taxon>Bacillales</taxon>
        <taxon>Caryophanaceae</taxon>
        <taxon>Sporosarcina</taxon>
    </lineage>
</organism>
<dbReference type="InterPro" id="IPR011010">
    <property type="entry name" value="DNA_brk_join_enz"/>
</dbReference>